<gene>
    <name evidence="2" type="ORF">Bravens_01914</name>
</gene>
<dbReference type="PANTHER" id="PTHR36456">
    <property type="entry name" value="UPF0232 PROTEIN SCO3875"/>
    <property type="match status" value="1"/>
</dbReference>
<feature type="region of interest" description="Disordered" evidence="1">
    <location>
        <begin position="148"/>
        <end position="168"/>
    </location>
</feature>
<dbReference type="PANTHER" id="PTHR36456:SF1">
    <property type="entry name" value="UPF0232 PROTEIN SCO3875"/>
    <property type="match status" value="1"/>
</dbReference>
<dbReference type="InterPro" id="IPR007922">
    <property type="entry name" value="DciA-like"/>
</dbReference>
<dbReference type="PATRIC" id="fig|479117.4.peg.1898"/>
<comment type="caution">
    <text evidence="2">The sequence shown here is derived from an EMBL/GenBank/DDBJ whole genome shotgun (WGS) entry which is preliminary data.</text>
</comment>
<protein>
    <recommendedName>
        <fullName evidence="4">DUF721 domain-containing protein</fullName>
    </recommendedName>
</protein>
<proteinExistence type="predicted"/>
<dbReference type="Proteomes" id="UP000243589">
    <property type="component" value="Unassembled WGS sequence"/>
</dbReference>
<dbReference type="Pfam" id="PF05258">
    <property type="entry name" value="DciA"/>
    <property type="match status" value="1"/>
</dbReference>
<accession>A0A150H5M5</accession>
<evidence type="ECO:0000256" key="1">
    <source>
        <dbReference type="SAM" id="MobiDB-lite"/>
    </source>
</evidence>
<evidence type="ECO:0000313" key="2">
    <source>
        <dbReference type="EMBL" id="KXZ57392.1"/>
    </source>
</evidence>
<feature type="region of interest" description="Disordered" evidence="1">
    <location>
        <begin position="35"/>
        <end position="55"/>
    </location>
</feature>
<dbReference type="EMBL" id="LQQC01000012">
    <property type="protein sequence ID" value="KXZ57392.1"/>
    <property type="molecule type" value="Genomic_DNA"/>
</dbReference>
<keyword evidence="3" id="KW-1185">Reference proteome</keyword>
<name>A0A150H5M5_9MICO</name>
<organism evidence="2 3">
    <name type="scientific">Brevibacterium ravenspurgense</name>
    <dbReference type="NCBI Taxonomy" id="479117"/>
    <lineage>
        <taxon>Bacteria</taxon>
        <taxon>Bacillati</taxon>
        <taxon>Actinomycetota</taxon>
        <taxon>Actinomycetes</taxon>
        <taxon>Micrococcales</taxon>
        <taxon>Brevibacteriaceae</taxon>
        <taxon>Brevibacterium</taxon>
    </lineage>
</organism>
<evidence type="ECO:0008006" key="4">
    <source>
        <dbReference type="Google" id="ProtNLM"/>
    </source>
</evidence>
<evidence type="ECO:0000313" key="3">
    <source>
        <dbReference type="Proteomes" id="UP000243589"/>
    </source>
</evidence>
<dbReference type="RefSeq" id="WP_062022824.1">
    <property type="nucleotide sequence ID" value="NZ_LQQC01000012.1"/>
</dbReference>
<dbReference type="AlphaFoldDB" id="A0A150H5M5"/>
<feature type="compositionally biased region" description="Basic residues" evidence="1">
    <location>
        <begin position="149"/>
        <end position="158"/>
    </location>
</feature>
<reference evidence="2 3" key="1">
    <citation type="submission" date="2016-01" db="EMBL/GenBank/DDBJ databases">
        <title>Use of Whole Genome Sequencing to ascertain that Brevibacterium massiliense (Roux, Raoult 2009) is a later heterotypic synonym of Brevibacterium ravenspurgense (Mages 2008).</title>
        <authorList>
            <person name="Bernier A.-M."/>
            <person name="Burdz T."/>
            <person name="Huynh C."/>
            <person name="Pachecho A.L."/>
            <person name="Wiebe D."/>
            <person name="Bonner C."/>
            <person name="Bernard K."/>
        </authorList>
    </citation>
    <scope>NUCLEOTIDE SEQUENCE [LARGE SCALE GENOMIC DNA]</scope>
    <source>
        <strain evidence="2 3">CCUG56047</strain>
    </source>
</reference>
<sequence>MNQKMPVSNAALEALDRVRRMGSVQARYSGSLRRVPQGIREPQYSGAGEDPRDPKKLSADLSALTKARGWTTSMDVGSLLGRWPELVGENVAQHCVPELCEPPKLTVRASSTTWATQLRLMRDMLLDRLERELGRRVIDDIEIIGPKQKSWKKGRRSVQGRGPRDTYG</sequence>